<comment type="caution">
    <text evidence="1">The sequence shown here is derived from an EMBL/GenBank/DDBJ whole genome shotgun (WGS) entry which is preliminary data.</text>
</comment>
<accession>A0A0N1I9X1</accession>
<dbReference type="Proteomes" id="UP000038009">
    <property type="component" value="Unassembled WGS sequence"/>
</dbReference>
<keyword evidence="2" id="KW-1185">Reference proteome</keyword>
<proteinExistence type="predicted"/>
<dbReference type="OrthoDB" id="10375200at2759"/>
<organism evidence="1 2">
    <name type="scientific">Leptomonas seymouri</name>
    <dbReference type="NCBI Taxonomy" id="5684"/>
    <lineage>
        <taxon>Eukaryota</taxon>
        <taxon>Discoba</taxon>
        <taxon>Euglenozoa</taxon>
        <taxon>Kinetoplastea</taxon>
        <taxon>Metakinetoplastina</taxon>
        <taxon>Trypanosomatida</taxon>
        <taxon>Trypanosomatidae</taxon>
        <taxon>Leishmaniinae</taxon>
        <taxon>Leptomonas</taxon>
    </lineage>
</organism>
<dbReference type="EMBL" id="LJSK01000009">
    <property type="protein sequence ID" value="KPI90188.1"/>
    <property type="molecule type" value="Genomic_DNA"/>
</dbReference>
<dbReference type="VEuPathDB" id="TriTrypDB:Lsey_0009_0370"/>
<reference evidence="1 2" key="1">
    <citation type="journal article" date="2015" name="PLoS Pathog.">
        <title>Leptomonas seymouri: Adaptations to the Dixenous Life Cycle Analyzed by Genome Sequencing, Transcriptome Profiling and Co-infection with Leishmania donovani.</title>
        <authorList>
            <person name="Kraeva N."/>
            <person name="Butenko A."/>
            <person name="Hlavacova J."/>
            <person name="Kostygov A."/>
            <person name="Myskova J."/>
            <person name="Grybchuk D."/>
            <person name="Lestinova T."/>
            <person name="Votypka J."/>
            <person name="Volf P."/>
            <person name="Opperdoes F."/>
            <person name="Flegontov P."/>
            <person name="Lukes J."/>
            <person name="Yurchenko V."/>
        </authorList>
    </citation>
    <scope>NUCLEOTIDE SEQUENCE [LARGE SCALE GENOMIC DNA]</scope>
    <source>
        <strain evidence="1 2">ATCC 30220</strain>
    </source>
</reference>
<evidence type="ECO:0000313" key="1">
    <source>
        <dbReference type="EMBL" id="KPI90188.1"/>
    </source>
</evidence>
<evidence type="ECO:0000313" key="2">
    <source>
        <dbReference type="Proteomes" id="UP000038009"/>
    </source>
</evidence>
<dbReference type="OMA" id="SCDEHAT"/>
<gene>
    <name evidence="1" type="ORF">ABL78_0706</name>
</gene>
<dbReference type="AlphaFoldDB" id="A0A0N1I9X1"/>
<name>A0A0N1I9X1_LEPSE</name>
<sequence>MRRRNTLIEATQAAEFPDMEFVLLRCPKFFAKENVATVFPEAQRVASLLSEAASFPADVSDHGVNYYLLYTFQPCNFVLEKASDEDSDCQGLSSCDEHATKSSSVASTVVSSSIKKTNEVPNVVSPAPPVMEWRDRSRDRVYKFMRLAKRRIREHLEKLDGNGALAFFMDWPDPATGLPACSKRGPTTFSDADTIEQFFPFKKVMVAGPGGGCYMVEHPRFGLNVYLDAAVLVVAHALEETLCEAVRSLGA</sequence>
<protein>
    <submittedName>
        <fullName evidence="1">Uncharacterized protein</fullName>
    </submittedName>
</protein>